<name>A0A1D6NC25_MAIZE</name>
<gene>
    <name evidence="1" type="ORF">ZEAMMB73_Zm00001d043448</name>
</gene>
<protein>
    <submittedName>
        <fullName evidence="1">Pyrophosphate-energized vacuolar membrane proton pump 1</fullName>
    </submittedName>
</protein>
<reference evidence="1" key="1">
    <citation type="submission" date="2015-12" db="EMBL/GenBank/DDBJ databases">
        <title>Update maize B73 reference genome by single molecule sequencing technologies.</title>
        <authorList>
            <consortium name="Maize Genome Sequencing Project"/>
            <person name="Ware D."/>
        </authorList>
    </citation>
    <scope>NUCLEOTIDE SEQUENCE [LARGE SCALE GENOMIC DNA]</scope>
    <source>
        <tissue evidence="1">Seedling</tissue>
    </source>
</reference>
<dbReference type="AlphaFoldDB" id="A0A1D6NC25"/>
<dbReference type="InParanoid" id="A0A1D6NC25"/>
<evidence type="ECO:0000313" key="1">
    <source>
        <dbReference type="EMBL" id="ONM38074.1"/>
    </source>
</evidence>
<accession>A0A1D6NC25</accession>
<proteinExistence type="predicted"/>
<dbReference type="EMBL" id="CM007649">
    <property type="protein sequence ID" value="ONM38074.1"/>
    <property type="molecule type" value="Genomic_DNA"/>
</dbReference>
<organism evidence="1">
    <name type="scientific">Zea mays</name>
    <name type="common">Maize</name>
    <dbReference type="NCBI Taxonomy" id="4577"/>
    <lineage>
        <taxon>Eukaryota</taxon>
        <taxon>Viridiplantae</taxon>
        <taxon>Streptophyta</taxon>
        <taxon>Embryophyta</taxon>
        <taxon>Tracheophyta</taxon>
        <taxon>Spermatophyta</taxon>
        <taxon>Magnoliopsida</taxon>
        <taxon>Liliopsida</taxon>
        <taxon>Poales</taxon>
        <taxon>Poaceae</taxon>
        <taxon>PACMAD clade</taxon>
        <taxon>Panicoideae</taxon>
        <taxon>Andropogonodae</taxon>
        <taxon>Andropogoneae</taxon>
        <taxon>Tripsacinae</taxon>
        <taxon>Zea</taxon>
    </lineage>
</organism>
<sequence length="23" mass="2312">MYDITVAALGMLSTIATGLAIDA</sequence>